<organism evidence="1 2">
    <name type="scientific">Sphaerobacter thermophilus (strain ATCC 49802 / DSM 20745 / KCCM 41009 / NCIMB 13125 / S 6022)</name>
    <dbReference type="NCBI Taxonomy" id="479434"/>
    <lineage>
        <taxon>Bacteria</taxon>
        <taxon>Pseudomonadati</taxon>
        <taxon>Thermomicrobiota</taxon>
        <taxon>Thermomicrobia</taxon>
        <taxon>Sphaerobacterales</taxon>
        <taxon>Sphaerobacterineae</taxon>
        <taxon>Sphaerobacteraceae</taxon>
        <taxon>Sphaerobacter</taxon>
    </lineage>
</organism>
<dbReference type="AlphaFoldDB" id="D1CAK2"/>
<dbReference type="EMBL" id="CP001824">
    <property type="protein sequence ID" value="ACZ40845.1"/>
    <property type="molecule type" value="Genomic_DNA"/>
</dbReference>
<dbReference type="STRING" id="479434.Sthe_3446"/>
<keyword evidence="2" id="KW-1185">Reference proteome</keyword>
<reference evidence="1 2" key="2">
    <citation type="journal article" date="2010" name="Stand. Genomic Sci.">
        <title>Complete genome sequence of Desulfohalobium retbaense type strain (HR(100)).</title>
        <authorList>
            <person name="Spring S."/>
            <person name="Nolan M."/>
            <person name="Lapidus A."/>
            <person name="Glavina Del Rio T."/>
            <person name="Copeland A."/>
            <person name="Tice H."/>
            <person name="Cheng J.F."/>
            <person name="Lucas S."/>
            <person name="Land M."/>
            <person name="Chen F."/>
            <person name="Bruce D."/>
            <person name="Goodwin L."/>
            <person name="Pitluck S."/>
            <person name="Ivanova N."/>
            <person name="Mavromatis K."/>
            <person name="Mikhailova N."/>
            <person name="Pati A."/>
            <person name="Chen A."/>
            <person name="Palaniappan K."/>
            <person name="Hauser L."/>
            <person name="Chang Y.J."/>
            <person name="Jeffries C.D."/>
            <person name="Munk C."/>
            <person name="Kiss H."/>
            <person name="Chain P."/>
            <person name="Han C."/>
            <person name="Brettin T."/>
            <person name="Detter J.C."/>
            <person name="Schuler E."/>
            <person name="Goker M."/>
            <person name="Rohde M."/>
            <person name="Bristow J."/>
            <person name="Eisen J.A."/>
            <person name="Markowitz V."/>
            <person name="Hugenholtz P."/>
            <person name="Kyrpides N.C."/>
            <person name="Klenk H.P."/>
        </authorList>
    </citation>
    <scope>NUCLEOTIDE SEQUENCE [LARGE SCALE GENOMIC DNA]</scope>
    <source>
        <strain evidence="2">ATCC 49802 / DSM 20745 / S 6022</strain>
    </source>
</reference>
<proteinExistence type="predicted"/>
<dbReference type="Proteomes" id="UP000002027">
    <property type="component" value="Chromosome 2"/>
</dbReference>
<dbReference type="InParanoid" id="D1CAK2"/>
<gene>
    <name evidence="1" type="ordered locus">Sthe_3446</name>
</gene>
<reference evidence="2" key="1">
    <citation type="submission" date="2009-11" db="EMBL/GenBank/DDBJ databases">
        <title>The complete chromosome 2 of Sphaerobacter thermophilus DSM 20745.</title>
        <authorList>
            <person name="Lucas S."/>
            <person name="Copeland A."/>
            <person name="Lapidus A."/>
            <person name="Glavina del Rio T."/>
            <person name="Dalin E."/>
            <person name="Tice H."/>
            <person name="Bruce D."/>
            <person name="Goodwin L."/>
            <person name="Pitluck S."/>
            <person name="Kyrpides N."/>
            <person name="Mavromatis K."/>
            <person name="Ivanova N."/>
            <person name="Mikhailova N."/>
            <person name="LaButti K.M."/>
            <person name="Clum A."/>
            <person name="Sun H.I."/>
            <person name="Brettin T."/>
            <person name="Detter J.C."/>
            <person name="Han C."/>
            <person name="Larimer F."/>
            <person name="Land M."/>
            <person name="Hauser L."/>
            <person name="Markowitz V."/>
            <person name="Cheng J.F."/>
            <person name="Hugenholtz P."/>
            <person name="Woyke T."/>
            <person name="Wu D."/>
            <person name="Steenblock K."/>
            <person name="Schneider S."/>
            <person name="Pukall R."/>
            <person name="Goeker M."/>
            <person name="Klenk H.P."/>
            <person name="Eisen J.A."/>
        </authorList>
    </citation>
    <scope>NUCLEOTIDE SEQUENCE [LARGE SCALE GENOMIC DNA]</scope>
    <source>
        <strain evidence="2">ATCC 49802 / DSM 20745 / S 6022</strain>
    </source>
</reference>
<protein>
    <submittedName>
        <fullName evidence="1">Uncharacterized protein</fullName>
    </submittedName>
</protein>
<accession>D1CAK2</accession>
<sequence>MLLPLVRIVNNNYNDARYLGWVLAILVAPRHVACWIGDLGLLDSKSVRFGTLPIATLWSIWGAAR</sequence>
<dbReference type="HOGENOM" id="CLU_2847597_0_0_0"/>
<evidence type="ECO:0000313" key="2">
    <source>
        <dbReference type="Proteomes" id="UP000002027"/>
    </source>
</evidence>
<name>D1CAK2_SPHTD</name>
<evidence type="ECO:0000313" key="1">
    <source>
        <dbReference type="EMBL" id="ACZ40845.1"/>
    </source>
</evidence>
<dbReference type="KEGG" id="sti:Sthe_3446"/>